<accession>A0AAY4CEZ9</accession>
<evidence type="ECO:0000256" key="2">
    <source>
        <dbReference type="SAM" id="MobiDB-lite"/>
    </source>
</evidence>
<dbReference type="InterPro" id="IPR036875">
    <property type="entry name" value="Znf_CCHC_sf"/>
</dbReference>
<dbReference type="Pfam" id="PF00098">
    <property type="entry name" value="zf-CCHC"/>
    <property type="match status" value="1"/>
</dbReference>
<dbReference type="GO" id="GO:0003690">
    <property type="term" value="F:double-stranded DNA binding"/>
    <property type="evidence" value="ECO:0007669"/>
    <property type="project" value="InterPro"/>
</dbReference>
<dbReference type="Gene3D" id="4.10.60.10">
    <property type="entry name" value="Zinc finger, CCHC-type"/>
    <property type="match status" value="1"/>
</dbReference>
<dbReference type="Pfam" id="PF23058">
    <property type="entry name" value="RBD_ZCCHC3_2nd"/>
    <property type="match status" value="1"/>
</dbReference>
<dbReference type="InterPro" id="IPR057811">
    <property type="entry name" value="RBD_ZCCHC3_2nd"/>
</dbReference>
<dbReference type="PROSITE" id="PS50158">
    <property type="entry name" value="ZF_CCHC"/>
    <property type="match status" value="2"/>
</dbReference>
<feature type="domain" description="CCHC-type" evidence="3">
    <location>
        <begin position="214"/>
        <end position="231"/>
    </location>
</feature>
<dbReference type="InterPro" id="IPR001878">
    <property type="entry name" value="Znf_CCHC"/>
</dbReference>
<reference evidence="4" key="2">
    <citation type="submission" date="2025-09" db="UniProtKB">
        <authorList>
            <consortium name="Ensembl"/>
        </authorList>
    </citation>
    <scope>IDENTIFICATION</scope>
</reference>
<dbReference type="Pfam" id="PF23057">
    <property type="entry name" value="RBD_ZCCHC3_1st"/>
    <property type="match status" value="1"/>
</dbReference>
<dbReference type="PANTHER" id="PTHR22639">
    <property type="entry name" value="GAG-RELATED PROTEIN"/>
    <property type="match status" value="1"/>
</dbReference>
<proteinExistence type="predicted"/>
<dbReference type="Ensembl" id="ENSDCDT00010039177.1">
    <property type="protein sequence ID" value="ENSDCDP00010031648.1"/>
    <property type="gene ID" value="ENSDCDG00010020175.1"/>
</dbReference>
<gene>
    <name evidence="4" type="primary">TXNDC5</name>
</gene>
<evidence type="ECO:0000256" key="1">
    <source>
        <dbReference type="PROSITE-ProRule" id="PRU00047"/>
    </source>
</evidence>
<dbReference type="SUPFAM" id="SSF57756">
    <property type="entry name" value="Retrovirus zinc finger-like domains"/>
    <property type="match status" value="1"/>
</dbReference>
<keyword evidence="5" id="KW-1185">Reference proteome</keyword>
<protein>
    <recommendedName>
        <fullName evidence="3">CCHC-type domain-containing protein</fullName>
    </recommendedName>
</protein>
<sequence>MESGVKARKKFRWRGADPQGFPERVPFIREVLFGVLSLKASDIVCVQRNGPQRFVDVTVLADGRFTTMLEVCREKKEEGLKNYAVEQLWWADKKIITVHIFNPFLPAETVRKFLQQYVELQPGHREMRDELGIWNGSRQFQARLRPDPSAPDGLCHPPGYFNIEGNRGYLFYPQQPPFCKLCLGRGHTADACTNMKCRNCLDKGHMAKDCTGPRRCKICGGDNHLARSCPQYKPLYSDALVDSPHLEEGRSQSQGAQAIPATKSAGSAVVPETPATRPTKRKGEIKKDTAVKQSRKEAETPEGALSPARASSNKDREVDIPLALSAKITIDAPAHGPGYWKFNISLLEEKEYRELFLDQFKLWT</sequence>
<feature type="region of interest" description="Disordered" evidence="2">
    <location>
        <begin position="245"/>
        <end position="315"/>
    </location>
</feature>
<dbReference type="GeneTree" id="ENSGT00530000063983"/>
<name>A0AAY4CEZ9_9TELE</name>
<dbReference type="Proteomes" id="UP000694580">
    <property type="component" value="Unplaced"/>
</dbReference>
<reference evidence="4" key="1">
    <citation type="submission" date="2025-08" db="UniProtKB">
        <authorList>
            <consortium name="Ensembl"/>
        </authorList>
    </citation>
    <scope>IDENTIFICATION</scope>
</reference>
<keyword evidence="1" id="KW-0863">Zinc-finger</keyword>
<dbReference type="GO" id="GO:0002218">
    <property type="term" value="P:activation of innate immune response"/>
    <property type="evidence" value="ECO:0007669"/>
    <property type="project" value="InterPro"/>
</dbReference>
<feature type="compositionally biased region" description="Basic and acidic residues" evidence="2">
    <location>
        <begin position="281"/>
        <end position="299"/>
    </location>
</feature>
<dbReference type="GO" id="GO:0003723">
    <property type="term" value="F:RNA binding"/>
    <property type="evidence" value="ECO:0007669"/>
    <property type="project" value="InterPro"/>
</dbReference>
<organism evidence="4 5">
    <name type="scientific">Denticeps clupeoides</name>
    <name type="common">denticle herring</name>
    <dbReference type="NCBI Taxonomy" id="299321"/>
    <lineage>
        <taxon>Eukaryota</taxon>
        <taxon>Metazoa</taxon>
        <taxon>Chordata</taxon>
        <taxon>Craniata</taxon>
        <taxon>Vertebrata</taxon>
        <taxon>Euteleostomi</taxon>
        <taxon>Actinopterygii</taxon>
        <taxon>Neopterygii</taxon>
        <taxon>Teleostei</taxon>
        <taxon>Clupei</taxon>
        <taxon>Clupeiformes</taxon>
        <taxon>Denticipitoidei</taxon>
        <taxon>Denticipitidae</taxon>
        <taxon>Denticeps</taxon>
    </lineage>
</organism>
<dbReference type="InterPro" id="IPR042509">
    <property type="entry name" value="ZCCHC3"/>
</dbReference>
<dbReference type="GO" id="GO:0008270">
    <property type="term" value="F:zinc ion binding"/>
    <property type="evidence" value="ECO:0007669"/>
    <property type="project" value="UniProtKB-KW"/>
</dbReference>
<dbReference type="SMART" id="SM00343">
    <property type="entry name" value="ZnF_C2HC"/>
    <property type="match status" value="3"/>
</dbReference>
<keyword evidence="1" id="KW-0862">Zinc</keyword>
<evidence type="ECO:0000259" key="3">
    <source>
        <dbReference type="PROSITE" id="PS50158"/>
    </source>
</evidence>
<feature type="domain" description="CCHC-type" evidence="3">
    <location>
        <begin position="196"/>
        <end position="210"/>
    </location>
</feature>
<evidence type="ECO:0000313" key="5">
    <source>
        <dbReference type="Proteomes" id="UP000694580"/>
    </source>
</evidence>
<dbReference type="PANTHER" id="PTHR22639:SF3">
    <property type="entry name" value="ZINC FINGER CCHC DOMAIN-CONTAINING PROTEIN 3"/>
    <property type="match status" value="1"/>
</dbReference>
<dbReference type="AlphaFoldDB" id="A0AAY4CEZ9"/>
<dbReference type="InterPro" id="IPR057810">
    <property type="entry name" value="RBD_ZCCHC3_1st"/>
</dbReference>
<evidence type="ECO:0000313" key="4">
    <source>
        <dbReference type="Ensembl" id="ENSDCDP00010031648.1"/>
    </source>
</evidence>
<keyword evidence="1" id="KW-0479">Metal-binding</keyword>